<reference evidence="1" key="1">
    <citation type="submission" date="2021-11" db="EMBL/GenBank/DDBJ databases">
        <authorList>
            <consortium name="Genoscope - CEA"/>
            <person name="William W."/>
        </authorList>
    </citation>
    <scope>NUCLEOTIDE SEQUENCE</scope>
</reference>
<name>A0A8J2S4H8_9STRA</name>
<organism evidence="1 2">
    <name type="scientific">Pelagomonas calceolata</name>
    <dbReference type="NCBI Taxonomy" id="35677"/>
    <lineage>
        <taxon>Eukaryota</taxon>
        <taxon>Sar</taxon>
        <taxon>Stramenopiles</taxon>
        <taxon>Ochrophyta</taxon>
        <taxon>Pelagophyceae</taxon>
        <taxon>Pelagomonadales</taxon>
        <taxon>Pelagomonadaceae</taxon>
        <taxon>Pelagomonas</taxon>
    </lineage>
</organism>
<keyword evidence="2" id="KW-1185">Reference proteome</keyword>
<proteinExistence type="predicted"/>
<comment type="caution">
    <text evidence="1">The sequence shown here is derived from an EMBL/GenBank/DDBJ whole genome shotgun (WGS) entry which is preliminary data.</text>
</comment>
<evidence type="ECO:0000313" key="1">
    <source>
        <dbReference type="EMBL" id="CAH0364153.1"/>
    </source>
</evidence>
<gene>
    <name evidence="1" type="ORF">PECAL_1P05050</name>
</gene>
<sequence>MKTAVLLLVAAGTAKRDEDLHALAARTRTEHRPAVARSAARAAKASRLLADHGHLLPPDLREKGQDLLNEHEFRLHAALDSANPGPALAAIEKREAGYLKAFRKLGGEGAVSKARKLPKDEERTKLRATREVLFEATGIDAEEPVWGAPFRALEGLFRAGHPVSSLAEREAPMEALGVSAKFFEDGTALTKRYHVALQPPCDCWTFGRDAVIKQAKIVAKSLKAPPLVDAWLDSIEADDARKLPSVGFGVSVEDGACKLYVLNYGGHELPPLPLVDALPRTARKQDRASSVMVSVEWKFGDMKTQQMRQYAVEAASGDVSVARQTQDERFAGDELVAALDGAFGVGQSEDIAVTAPFQYDKATTPPVVAAPLAKSGLKLKRQDGNIDSNAETDAKLAALLKAPGADAWLARSRVVRHALSNVQFGEGFVTLYRHPTVFGFVDPSSAPQHLALRNALAKNTRATRRRLDETRSSSGYLDDVTHCDEAIELFLDRAVWGANELDSTCKRDSDLAANAGTCPISCQDDVACLVVACSDCALVDVACDEAIDTAAYPELARHVGGDVDLYDDLDIEDVPAGKIVRLPCGDSGLFNTMNLWGPDGCKYPYYGFMPVDTLCDECSSMYAAREAVLDGLWDGPCNEDDPPGDDDSLTLPSNYPGCGCDCADFLRRDLSCTSESCVNVAQAYAASNTVCAGDKLRWDTTSSSTGCETYGAGSPLTGSACLDAAGAVPNATCYRTPAAISEPGFPWPWPDVCYHMQRDAALGRRASALALVGAIVMMV</sequence>
<evidence type="ECO:0000313" key="2">
    <source>
        <dbReference type="Proteomes" id="UP000789595"/>
    </source>
</evidence>
<accession>A0A8J2S4H8</accession>
<protein>
    <submittedName>
        <fullName evidence="1">Uncharacterized protein</fullName>
    </submittedName>
</protein>
<dbReference type="AlphaFoldDB" id="A0A8J2S4H8"/>
<dbReference type="EMBL" id="CAKKNE010000001">
    <property type="protein sequence ID" value="CAH0364153.1"/>
    <property type="molecule type" value="Genomic_DNA"/>
</dbReference>
<dbReference type="Proteomes" id="UP000789595">
    <property type="component" value="Unassembled WGS sequence"/>
</dbReference>